<dbReference type="InterPro" id="IPR009057">
    <property type="entry name" value="Homeodomain-like_sf"/>
</dbReference>
<dbReference type="STRING" id="329726.AM1_0989"/>
<name>B0C0Q7_ACAM1</name>
<evidence type="ECO:0000256" key="3">
    <source>
        <dbReference type="ARBA" id="ARBA00023163"/>
    </source>
</evidence>
<dbReference type="EMBL" id="CP000828">
    <property type="protein sequence ID" value="ABW26031.1"/>
    <property type="molecule type" value="Genomic_DNA"/>
</dbReference>
<keyword evidence="3" id="KW-0804">Transcription</keyword>
<dbReference type="Gene3D" id="1.10.357.10">
    <property type="entry name" value="Tetracycline Repressor, domain 2"/>
    <property type="match status" value="1"/>
</dbReference>
<evidence type="ECO:0000256" key="4">
    <source>
        <dbReference type="PROSITE-ProRule" id="PRU00335"/>
    </source>
</evidence>
<dbReference type="InterPro" id="IPR050109">
    <property type="entry name" value="HTH-type_TetR-like_transc_reg"/>
</dbReference>
<dbReference type="Pfam" id="PF14246">
    <property type="entry name" value="TetR_C_7"/>
    <property type="match status" value="1"/>
</dbReference>
<dbReference type="GO" id="GO:0045892">
    <property type="term" value="P:negative regulation of DNA-templated transcription"/>
    <property type="evidence" value="ECO:0007669"/>
    <property type="project" value="UniProtKB-ARBA"/>
</dbReference>
<sequence length="207" mass="23108">MDTKSPPSERQLSATKRSAILSGAMQEFLAQGYAATTMDRVAAAAKVSKATVYSHFKDKEGLFIALVQQLQEKKFQVVYGSPEGKRLQGPPRQVLHHLASNMLENIIEDKPFQAFMRLIIGESGRFPELARAFSHHTPRCFLSILKDYLGAQSGLNLKDPEATARIFIGSLVHYVIFQELLYAKEVVPFARERMIQGLVDLIVNDSA</sequence>
<dbReference type="GO" id="GO:0003700">
    <property type="term" value="F:DNA-binding transcription factor activity"/>
    <property type="evidence" value="ECO:0007669"/>
    <property type="project" value="TreeGrafter"/>
</dbReference>
<dbReference type="InterPro" id="IPR039536">
    <property type="entry name" value="TetR_C_Proteobacteria"/>
</dbReference>
<dbReference type="PANTHER" id="PTHR30055">
    <property type="entry name" value="HTH-TYPE TRANSCRIPTIONAL REGULATOR RUTR"/>
    <property type="match status" value="1"/>
</dbReference>
<dbReference type="PROSITE" id="PS01081">
    <property type="entry name" value="HTH_TETR_1"/>
    <property type="match status" value="1"/>
</dbReference>
<evidence type="ECO:0000313" key="6">
    <source>
        <dbReference type="EMBL" id="ABW26031.1"/>
    </source>
</evidence>
<protein>
    <submittedName>
        <fullName evidence="6">Transcriptional regulator, TetR family</fullName>
    </submittedName>
</protein>
<dbReference type="InterPro" id="IPR001647">
    <property type="entry name" value="HTH_TetR"/>
</dbReference>
<dbReference type="HOGENOM" id="CLU_069356_27_2_3"/>
<dbReference type="OrthoDB" id="9816431at2"/>
<dbReference type="RefSeq" id="WP_012161593.1">
    <property type="nucleotide sequence ID" value="NC_009925.1"/>
</dbReference>
<dbReference type="eggNOG" id="COG1309">
    <property type="taxonomic scope" value="Bacteria"/>
</dbReference>
<evidence type="ECO:0000256" key="2">
    <source>
        <dbReference type="ARBA" id="ARBA00023125"/>
    </source>
</evidence>
<dbReference type="GO" id="GO:0000976">
    <property type="term" value="F:transcription cis-regulatory region binding"/>
    <property type="evidence" value="ECO:0007669"/>
    <property type="project" value="TreeGrafter"/>
</dbReference>
<feature type="DNA-binding region" description="H-T-H motif" evidence="4">
    <location>
        <begin position="37"/>
        <end position="56"/>
    </location>
</feature>
<dbReference type="PROSITE" id="PS50977">
    <property type="entry name" value="HTH_TETR_2"/>
    <property type="match status" value="1"/>
</dbReference>
<dbReference type="InterPro" id="IPR036271">
    <property type="entry name" value="Tet_transcr_reg_TetR-rel_C_sf"/>
</dbReference>
<reference evidence="6 7" key="1">
    <citation type="journal article" date="2008" name="Proc. Natl. Acad. Sci. U.S.A.">
        <title>Niche adaptation and genome expansion in the chlorophyll d-producing cyanobacterium Acaryochloris marina.</title>
        <authorList>
            <person name="Swingley W.D."/>
            <person name="Chen M."/>
            <person name="Cheung P.C."/>
            <person name="Conrad A.L."/>
            <person name="Dejesa L.C."/>
            <person name="Hao J."/>
            <person name="Honchak B.M."/>
            <person name="Karbach L.E."/>
            <person name="Kurdoglu A."/>
            <person name="Lahiri S."/>
            <person name="Mastrian S.D."/>
            <person name="Miyashita H."/>
            <person name="Page L."/>
            <person name="Ramakrishna P."/>
            <person name="Satoh S."/>
            <person name="Sattley W.M."/>
            <person name="Shimada Y."/>
            <person name="Taylor H.L."/>
            <person name="Tomo T."/>
            <person name="Tsuchiya T."/>
            <person name="Wang Z.T."/>
            <person name="Raymond J."/>
            <person name="Mimuro M."/>
            <person name="Blankenship R.E."/>
            <person name="Touchman J.W."/>
        </authorList>
    </citation>
    <scope>NUCLEOTIDE SEQUENCE [LARGE SCALE GENOMIC DNA]</scope>
    <source>
        <strain evidence="7">MBIC 11017</strain>
    </source>
</reference>
<keyword evidence="7" id="KW-1185">Reference proteome</keyword>
<dbReference type="AlphaFoldDB" id="B0C0Q7"/>
<evidence type="ECO:0000259" key="5">
    <source>
        <dbReference type="PROSITE" id="PS50977"/>
    </source>
</evidence>
<accession>B0C0Q7</accession>
<dbReference type="FunFam" id="1.10.10.60:FF:000141">
    <property type="entry name" value="TetR family transcriptional regulator"/>
    <property type="match status" value="1"/>
</dbReference>
<dbReference type="Pfam" id="PF00440">
    <property type="entry name" value="TetR_N"/>
    <property type="match status" value="1"/>
</dbReference>
<dbReference type="Proteomes" id="UP000000268">
    <property type="component" value="Chromosome"/>
</dbReference>
<dbReference type="SUPFAM" id="SSF46689">
    <property type="entry name" value="Homeodomain-like"/>
    <property type="match status" value="1"/>
</dbReference>
<proteinExistence type="predicted"/>
<dbReference type="SUPFAM" id="SSF48498">
    <property type="entry name" value="Tetracyclin repressor-like, C-terminal domain"/>
    <property type="match status" value="1"/>
</dbReference>
<keyword evidence="1" id="KW-0805">Transcription regulation</keyword>
<dbReference type="KEGG" id="amr:AM1_0989"/>
<evidence type="ECO:0000256" key="1">
    <source>
        <dbReference type="ARBA" id="ARBA00023015"/>
    </source>
</evidence>
<organism evidence="6 7">
    <name type="scientific">Acaryochloris marina (strain MBIC 11017)</name>
    <dbReference type="NCBI Taxonomy" id="329726"/>
    <lineage>
        <taxon>Bacteria</taxon>
        <taxon>Bacillati</taxon>
        <taxon>Cyanobacteriota</taxon>
        <taxon>Cyanophyceae</taxon>
        <taxon>Acaryochloridales</taxon>
        <taxon>Acaryochloridaceae</taxon>
        <taxon>Acaryochloris</taxon>
    </lineage>
</organism>
<dbReference type="PRINTS" id="PR00455">
    <property type="entry name" value="HTHTETR"/>
</dbReference>
<gene>
    <name evidence="6" type="ordered locus">AM1_0989</name>
</gene>
<dbReference type="PANTHER" id="PTHR30055:SF146">
    <property type="entry name" value="HTH-TYPE TRANSCRIPTIONAL DUAL REGULATOR CECR"/>
    <property type="match status" value="1"/>
</dbReference>
<dbReference type="InterPro" id="IPR023772">
    <property type="entry name" value="DNA-bd_HTH_TetR-type_CS"/>
</dbReference>
<evidence type="ECO:0000313" key="7">
    <source>
        <dbReference type="Proteomes" id="UP000000268"/>
    </source>
</evidence>
<keyword evidence="2 4" id="KW-0238">DNA-binding</keyword>
<feature type="domain" description="HTH tetR-type" evidence="5">
    <location>
        <begin position="14"/>
        <end position="74"/>
    </location>
</feature>